<organism evidence="2 3">
    <name type="scientific">Paraburkholderia pallida</name>
    <dbReference type="NCBI Taxonomy" id="2547399"/>
    <lineage>
        <taxon>Bacteria</taxon>
        <taxon>Pseudomonadati</taxon>
        <taxon>Pseudomonadota</taxon>
        <taxon>Betaproteobacteria</taxon>
        <taxon>Burkholderiales</taxon>
        <taxon>Burkholderiaceae</taxon>
        <taxon>Paraburkholderia</taxon>
    </lineage>
</organism>
<dbReference type="Proteomes" id="UP000295727">
    <property type="component" value="Chromosome 2"/>
</dbReference>
<keyword evidence="3" id="KW-1185">Reference proteome</keyword>
<dbReference type="OrthoDB" id="9114748at2"/>
<feature type="domain" description="4-vinyl reductase 4VR" evidence="1">
    <location>
        <begin position="99"/>
        <end position="161"/>
    </location>
</feature>
<dbReference type="EMBL" id="CP038149">
    <property type="protein sequence ID" value="QBQ99590.1"/>
    <property type="molecule type" value="Genomic_DNA"/>
</dbReference>
<dbReference type="KEGG" id="ppai:E1956_20745"/>
<dbReference type="SUPFAM" id="SSF111126">
    <property type="entry name" value="Ligand-binding domain in the NO signalling and Golgi transport"/>
    <property type="match status" value="1"/>
</dbReference>
<gene>
    <name evidence="2" type="ORF">E1956_20745</name>
</gene>
<accession>A0A4P7CU67</accession>
<reference evidence="2 3" key="1">
    <citation type="submission" date="2019-03" db="EMBL/GenBank/DDBJ databases">
        <title>Paraburkholderia sp. 7MH5, isolated from subtropical forest soil.</title>
        <authorList>
            <person name="Gao Z.-H."/>
            <person name="Qiu L.-H."/>
        </authorList>
    </citation>
    <scope>NUCLEOTIDE SEQUENCE [LARGE SCALE GENOMIC DNA]</scope>
    <source>
        <strain evidence="2 3">7MH5</strain>
    </source>
</reference>
<evidence type="ECO:0000259" key="1">
    <source>
        <dbReference type="SMART" id="SM00989"/>
    </source>
</evidence>
<dbReference type="InterPro" id="IPR024096">
    <property type="entry name" value="NO_sig/Golgi_transp_ligand-bd"/>
</dbReference>
<evidence type="ECO:0000313" key="2">
    <source>
        <dbReference type="EMBL" id="QBQ99590.1"/>
    </source>
</evidence>
<proteinExistence type="predicted"/>
<evidence type="ECO:0000313" key="3">
    <source>
        <dbReference type="Proteomes" id="UP000295727"/>
    </source>
</evidence>
<dbReference type="SMART" id="SM00989">
    <property type="entry name" value="V4R"/>
    <property type="match status" value="1"/>
</dbReference>
<sequence>MNGIVSRLEHDLEQGEILDGKRRYLLMRPDVLMGILRGLDETTRAAVLKSFTRAAYENGGRSIEAYARDADGRALLDVVCETSAGLGWGKWDAELEHDRLRLTVRNSPFAWGHGVSSCPVCAPVVGILQSVAKQILGGPIVAEEVACGAMSGGACEFVAYREDRSQEGNLK</sequence>
<name>A0A4P7CU67_9BURK</name>
<dbReference type="PANTHER" id="PTHR35090">
    <property type="entry name" value="DNA-DIRECTED RNA POLYMERASE SUBUNIT I"/>
    <property type="match status" value="1"/>
</dbReference>
<dbReference type="Pfam" id="PF02830">
    <property type="entry name" value="V4R"/>
    <property type="match status" value="1"/>
</dbReference>
<dbReference type="RefSeq" id="WP_134752464.1">
    <property type="nucleotide sequence ID" value="NZ_CP038149.1"/>
</dbReference>
<dbReference type="Gene3D" id="3.30.1380.20">
    <property type="entry name" value="Trafficking protein particle complex subunit 3"/>
    <property type="match status" value="1"/>
</dbReference>
<dbReference type="AlphaFoldDB" id="A0A4P7CU67"/>
<dbReference type="PANTHER" id="PTHR35090:SF1">
    <property type="entry name" value="SLR0144 PROTEIN"/>
    <property type="match status" value="1"/>
</dbReference>
<protein>
    <recommendedName>
        <fullName evidence="1">4-vinyl reductase 4VR domain-containing protein</fullName>
    </recommendedName>
</protein>
<dbReference type="InterPro" id="IPR004096">
    <property type="entry name" value="V4R"/>
</dbReference>